<dbReference type="InterPro" id="IPR058031">
    <property type="entry name" value="AAA_lid_NorR"/>
</dbReference>
<dbReference type="InterPro" id="IPR001789">
    <property type="entry name" value="Sig_transdc_resp-reg_receiver"/>
</dbReference>
<name>A0A7J0BTG8_9BACT</name>
<sequence length="531" mass="57651">MARILILDDDVLFLDMLSSAMLMEGHEVCGVSTIAQCREALAQGGYDLVFLDVGLPDGDGLSLIPYIRQDILAPEIIIITGDCDADGAELAITGGALDYITKPASLTAMKQAVHRALAFRNGRGGLEEPEREGIVGSSPGMQRCFRVLAEAASSDAPVLITGETGTGKELFARAIHRNSARAGKPFVAVDCGSIAKSLTESELFGHEKGAFTGADRPREGLILQADGGTLFLDEVSELAVPQQRTFLRVLQERRFRPVGSGREVASNFRLVAATNRLLPQMVERGSFRKDLLYRLQAITLMLPPLRERLEDIPELAAYFVARGCARYRVGPKSLNEVFLRELAEYPWPGNVREFMHVVEQSLVRARFSDQLLPEHLPSVVRVAAARRRIGSGAEGAVGAVGAAGAVRQMGWGMVSQAAERREQESAWWEKAGGADGGDGALLSVPVGVVNEKSGTDGERVTSCQEAGLPVWREFRDAALESAERAYLERLLSQAQGNVARASDIAGVTRQWLYAMLRKHGIARRWDTGRGE</sequence>
<dbReference type="Pfam" id="PF00072">
    <property type="entry name" value="Response_reg"/>
    <property type="match status" value="1"/>
</dbReference>
<dbReference type="Pfam" id="PF25601">
    <property type="entry name" value="AAA_lid_14"/>
    <property type="match status" value="1"/>
</dbReference>
<accession>A0A7J0BTG8</accession>
<keyword evidence="7" id="KW-1185">Reference proteome</keyword>
<comment type="caution">
    <text evidence="6">The sequence shown here is derived from an EMBL/GenBank/DDBJ whole genome shotgun (WGS) entry which is preliminary data.</text>
</comment>
<dbReference type="Gene3D" id="1.10.10.60">
    <property type="entry name" value="Homeodomain-like"/>
    <property type="match status" value="1"/>
</dbReference>
<dbReference type="GO" id="GO:0005524">
    <property type="term" value="F:ATP binding"/>
    <property type="evidence" value="ECO:0007669"/>
    <property type="project" value="UniProtKB-KW"/>
</dbReference>
<dbReference type="PANTHER" id="PTHR32071">
    <property type="entry name" value="TRANSCRIPTIONAL REGULATORY PROTEIN"/>
    <property type="match status" value="1"/>
</dbReference>
<feature type="domain" description="Sigma-54 factor interaction" evidence="4">
    <location>
        <begin position="134"/>
        <end position="363"/>
    </location>
</feature>
<dbReference type="RefSeq" id="WP_174409668.1">
    <property type="nucleotide sequence ID" value="NZ_BLVP01000008.1"/>
</dbReference>
<evidence type="ECO:0000313" key="7">
    <source>
        <dbReference type="Proteomes" id="UP000503820"/>
    </source>
</evidence>
<dbReference type="InterPro" id="IPR011006">
    <property type="entry name" value="CheY-like_superfamily"/>
</dbReference>
<dbReference type="InterPro" id="IPR027417">
    <property type="entry name" value="P-loop_NTPase"/>
</dbReference>
<dbReference type="CDD" id="cd00156">
    <property type="entry name" value="REC"/>
    <property type="match status" value="1"/>
</dbReference>
<feature type="modified residue" description="4-aspartylphosphate" evidence="3">
    <location>
        <position position="52"/>
    </location>
</feature>
<proteinExistence type="predicted"/>
<dbReference type="InterPro" id="IPR025943">
    <property type="entry name" value="Sigma_54_int_dom_ATP-bd_2"/>
</dbReference>
<dbReference type="GO" id="GO:0000160">
    <property type="term" value="P:phosphorelay signal transduction system"/>
    <property type="evidence" value="ECO:0007669"/>
    <property type="project" value="InterPro"/>
</dbReference>
<feature type="domain" description="Response regulatory" evidence="5">
    <location>
        <begin position="3"/>
        <end position="117"/>
    </location>
</feature>
<dbReference type="Gene3D" id="3.40.50.300">
    <property type="entry name" value="P-loop containing nucleotide triphosphate hydrolases"/>
    <property type="match status" value="1"/>
</dbReference>
<dbReference type="InterPro" id="IPR003593">
    <property type="entry name" value="AAA+_ATPase"/>
</dbReference>
<reference evidence="6 7" key="1">
    <citation type="submission" date="2020-05" db="EMBL/GenBank/DDBJ databases">
        <title>Draft genome sequence of Desulfovibrio psychrotolerans JS1T.</title>
        <authorList>
            <person name="Ueno A."/>
            <person name="Tamazawa S."/>
            <person name="Tamamura S."/>
            <person name="Murakami T."/>
            <person name="Kiyama T."/>
            <person name="Inomata H."/>
            <person name="Amano Y."/>
            <person name="Miyakawa K."/>
            <person name="Tamaki H."/>
            <person name="Naganuma T."/>
            <person name="Kaneko K."/>
        </authorList>
    </citation>
    <scope>NUCLEOTIDE SEQUENCE [LARGE SCALE GENOMIC DNA]</scope>
    <source>
        <strain evidence="6 7">JS1</strain>
    </source>
</reference>
<evidence type="ECO:0000256" key="1">
    <source>
        <dbReference type="ARBA" id="ARBA00022741"/>
    </source>
</evidence>
<evidence type="ECO:0000256" key="3">
    <source>
        <dbReference type="PROSITE-ProRule" id="PRU00169"/>
    </source>
</evidence>
<dbReference type="InterPro" id="IPR025662">
    <property type="entry name" value="Sigma_54_int_dom_ATP-bd_1"/>
</dbReference>
<evidence type="ECO:0000313" key="6">
    <source>
        <dbReference type="EMBL" id="GFM37013.1"/>
    </source>
</evidence>
<evidence type="ECO:0000256" key="2">
    <source>
        <dbReference type="ARBA" id="ARBA00022840"/>
    </source>
</evidence>
<organism evidence="6 7">
    <name type="scientific">Desulfovibrio psychrotolerans</name>
    <dbReference type="NCBI Taxonomy" id="415242"/>
    <lineage>
        <taxon>Bacteria</taxon>
        <taxon>Pseudomonadati</taxon>
        <taxon>Thermodesulfobacteriota</taxon>
        <taxon>Desulfovibrionia</taxon>
        <taxon>Desulfovibrionales</taxon>
        <taxon>Desulfovibrionaceae</taxon>
        <taxon>Desulfovibrio</taxon>
    </lineage>
</organism>
<dbReference type="FunFam" id="3.40.50.300:FF:000006">
    <property type="entry name" value="DNA-binding transcriptional regulator NtrC"/>
    <property type="match status" value="1"/>
</dbReference>
<dbReference type="PROSITE" id="PS50110">
    <property type="entry name" value="RESPONSE_REGULATORY"/>
    <property type="match status" value="1"/>
</dbReference>
<dbReference type="SUPFAM" id="SSF52540">
    <property type="entry name" value="P-loop containing nucleoside triphosphate hydrolases"/>
    <property type="match status" value="1"/>
</dbReference>
<evidence type="ECO:0000259" key="5">
    <source>
        <dbReference type="PROSITE" id="PS50110"/>
    </source>
</evidence>
<protein>
    <submittedName>
        <fullName evidence="6">Fis family transcriptional regulator</fullName>
    </submittedName>
</protein>
<dbReference type="AlphaFoldDB" id="A0A7J0BTG8"/>
<dbReference type="GO" id="GO:0006355">
    <property type="term" value="P:regulation of DNA-templated transcription"/>
    <property type="evidence" value="ECO:0007669"/>
    <property type="project" value="InterPro"/>
</dbReference>
<dbReference type="SMART" id="SM00382">
    <property type="entry name" value="AAA"/>
    <property type="match status" value="1"/>
</dbReference>
<dbReference type="CDD" id="cd00009">
    <property type="entry name" value="AAA"/>
    <property type="match status" value="1"/>
</dbReference>
<dbReference type="Proteomes" id="UP000503820">
    <property type="component" value="Unassembled WGS sequence"/>
</dbReference>
<keyword evidence="3" id="KW-0597">Phosphoprotein</keyword>
<dbReference type="EMBL" id="BLVP01000008">
    <property type="protein sequence ID" value="GFM37013.1"/>
    <property type="molecule type" value="Genomic_DNA"/>
</dbReference>
<dbReference type="SUPFAM" id="SSF52172">
    <property type="entry name" value="CheY-like"/>
    <property type="match status" value="1"/>
</dbReference>
<dbReference type="PROSITE" id="PS50045">
    <property type="entry name" value="SIGMA54_INTERACT_4"/>
    <property type="match status" value="1"/>
</dbReference>
<keyword evidence="1" id="KW-0547">Nucleotide-binding</keyword>
<dbReference type="PROSITE" id="PS00676">
    <property type="entry name" value="SIGMA54_INTERACT_2"/>
    <property type="match status" value="1"/>
</dbReference>
<dbReference type="SMART" id="SM00448">
    <property type="entry name" value="REC"/>
    <property type="match status" value="1"/>
</dbReference>
<dbReference type="PANTHER" id="PTHR32071:SF113">
    <property type="entry name" value="ALGINATE BIOSYNTHESIS TRANSCRIPTIONAL REGULATORY PROTEIN ALGB"/>
    <property type="match status" value="1"/>
</dbReference>
<dbReference type="Pfam" id="PF00158">
    <property type="entry name" value="Sigma54_activat"/>
    <property type="match status" value="1"/>
</dbReference>
<gene>
    <name evidence="6" type="ORF">DSM19430T_16970</name>
</gene>
<dbReference type="PROSITE" id="PS00675">
    <property type="entry name" value="SIGMA54_INTERACT_1"/>
    <property type="match status" value="1"/>
</dbReference>
<dbReference type="InterPro" id="IPR002078">
    <property type="entry name" value="Sigma_54_int"/>
</dbReference>
<evidence type="ECO:0000259" key="4">
    <source>
        <dbReference type="PROSITE" id="PS50045"/>
    </source>
</evidence>
<keyword evidence="2" id="KW-0067">ATP-binding</keyword>
<dbReference type="Gene3D" id="1.10.8.60">
    <property type="match status" value="1"/>
</dbReference>
<dbReference type="Gene3D" id="3.40.50.2300">
    <property type="match status" value="1"/>
</dbReference>
<dbReference type="InterPro" id="IPR009057">
    <property type="entry name" value="Homeodomain-like_sf"/>
</dbReference>
<dbReference type="SUPFAM" id="SSF46689">
    <property type="entry name" value="Homeodomain-like"/>
    <property type="match status" value="1"/>
</dbReference>